<accession>A0A9W4WVI8</accession>
<name>A0A9W4WVI8_9GLOM</name>
<reference evidence="1" key="1">
    <citation type="submission" date="2022-08" db="EMBL/GenBank/DDBJ databases">
        <authorList>
            <person name="Kallberg Y."/>
            <person name="Tangrot J."/>
            <person name="Rosling A."/>
        </authorList>
    </citation>
    <scope>NUCLEOTIDE SEQUENCE</scope>
    <source>
        <strain evidence="1">Wild A</strain>
    </source>
</reference>
<protein>
    <submittedName>
        <fullName evidence="1">13493_t:CDS:1</fullName>
    </submittedName>
</protein>
<gene>
    <name evidence="1" type="ORF">FWILDA_LOCUS10445</name>
</gene>
<dbReference type="AlphaFoldDB" id="A0A9W4WVI8"/>
<keyword evidence="2" id="KW-1185">Reference proteome</keyword>
<comment type="caution">
    <text evidence="1">The sequence shown here is derived from an EMBL/GenBank/DDBJ whole genome shotgun (WGS) entry which is preliminary data.</text>
</comment>
<dbReference type="Proteomes" id="UP001153678">
    <property type="component" value="Unassembled WGS sequence"/>
</dbReference>
<evidence type="ECO:0000313" key="1">
    <source>
        <dbReference type="EMBL" id="CAI2182165.1"/>
    </source>
</evidence>
<dbReference type="OrthoDB" id="10536361at2759"/>
<sequence>MASLSLYRNNVVANRRKRRFQHLHQRRYNITFYNAVMLRRMRLMGPQNTDNEFATSMLNGGDFGANKKNLLSYTFLLTELNLYMCFTP</sequence>
<organism evidence="1 2">
    <name type="scientific">Funneliformis geosporum</name>
    <dbReference type="NCBI Taxonomy" id="1117311"/>
    <lineage>
        <taxon>Eukaryota</taxon>
        <taxon>Fungi</taxon>
        <taxon>Fungi incertae sedis</taxon>
        <taxon>Mucoromycota</taxon>
        <taxon>Glomeromycotina</taxon>
        <taxon>Glomeromycetes</taxon>
        <taxon>Glomerales</taxon>
        <taxon>Glomeraceae</taxon>
        <taxon>Funneliformis</taxon>
    </lineage>
</organism>
<evidence type="ECO:0000313" key="2">
    <source>
        <dbReference type="Proteomes" id="UP001153678"/>
    </source>
</evidence>
<dbReference type="EMBL" id="CAMKVN010002683">
    <property type="protein sequence ID" value="CAI2182165.1"/>
    <property type="molecule type" value="Genomic_DNA"/>
</dbReference>
<proteinExistence type="predicted"/>